<organism evidence="10 11">
    <name type="scientific">Amycolatopsis ultiminotia</name>
    <dbReference type="NCBI Taxonomy" id="543629"/>
    <lineage>
        <taxon>Bacteria</taxon>
        <taxon>Bacillati</taxon>
        <taxon>Actinomycetota</taxon>
        <taxon>Actinomycetes</taxon>
        <taxon>Pseudonocardiales</taxon>
        <taxon>Pseudonocardiaceae</taxon>
        <taxon>Amycolatopsis</taxon>
    </lineage>
</organism>
<feature type="domain" description="ABC transmembrane type-1" evidence="9">
    <location>
        <begin position="71"/>
        <end position="277"/>
    </location>
</feature>
<reference evidence="11" key="1">
    <citation type="journal article" date="2019" name="Int. J. Syst. Evol. Microbiol.">
        <title>The Global Catalogue of Microorganisms (GCM) 10K type strain sequencing project: providing services to taxonomists for standard genome sequencing and annotation.</title>
        <authorList>
            <consortium name="The Broad Institute Genomics Platform"/>
            <consortium name="The Broad Institute Genome Sequencing Center for Infectious Disease"/>
            <person name="Wu L."/>
            <person name="Ma J."/>
        </authorList>
    </citation>
    <scope>NUCLEOTIDE SEQUENCE [LARGE SCALE GENOMIC DNA]</scope>
    <source>
        <strain evidence="11">JCM 16898</strain>
    </source>
</reference>
<proteinExistence type="inferred from homology"/>
<dbReference type="PROSITE" id="PS50928">
    <property type="entry name" value="ABC_TM1"/>
    <property type="match status" value="1"/>
</dbReference>
<dbReference type="PANTHER" id="PTHR42929:SF1">
    <property type="entry name" value="INNER MEMBRANE ABC TRANSPORTER PERMEASE PROTEIN YDCU-RELATED"/>
    <property type="match status" value="1"/>
</dbReference>
<accession>A0ABP6W9Q8</accession>
<feature type="transmembrane region" description="Helical" evidence="8">
    <location>
        <begin position="12"/>
        <end position="36"/>
    </location>
</feature>
<dbReference type="SUPFAM" id="SSF161098">
    <property type="entry name" value="MetI-like"/>
    <property type="match status" value="1"/>
</dbReference>
<comment type="subcellular location">
    <subcellularLocation>
        <location evidence="1 8">Cell membrane</location>
        <topology evidence="1 8">Multi-pass membrane protein</topology>
    </subcellularLocation>
</comment>
<keyword evidence="11" id="KW-1185">Reference proteome</keyword>
<comment type="caution">
    <text evidence="10">The sequence shown here is derived from an EMBL/GenBank/DDBJ whole genome shotgun (WGS) entry which is preliminary data.</text>
</comment>
<keyword evidence="6 8" id="KW-1133">Transmembrane helix</keyword>
<evidence type="ECO:0000256" key="4">
    <source>
        <dbReference type="ARBA" id="ARBA00022475"/>
    </source>
</evidence>
<dbReference type="CDD" id="cd06261">
    <property type="entry name" value="TM_PBP2"/>
    <property type="match status" value="1"/>
</dbReference>
<evidence type="ECO:0000256" key="7">
    <source>
        <dbReference type="ARBA" id="ARBA00023136"/>
    </source>
</evidence>
<gene>
    <name evidence="10" type="ORF">GCM10022222_32830</name>
</gene>
<dbReference type="Pfam" id="PF00528">
    <property type="entry name" value="BPD_transp_1"/>
    <property type="match status" value="1"/>
</dbReference>
<protein>
    <recommendedName>
        <fullName evidence="9">ABC transmembrane type-1 domain-containing protein</fullName>
    </recommendedName>
</protein>
<dbReference type="EMBL" id="BAAAZN010000006">
    <property type="protein sequence ID" value="GAA3546621.1"/>
    <property type="molecule type" value="Genomic_DNA"/>
</dbReference>
<evidence type="ECO:0000256" key="8">
    <source>
        <dbReference type="RuleBase" id="RU363032"/>
    </source>
</evidence>
<dbReference type="InterPro" id="IPR035906">
    <property type="entry name" value="MetI-like_sf"/>
</dbReference>
<feature type="transmembrane region" description="Helical" evidence="8">
    <location>
        <begin position="106"/>
        <end position="130"/>
    </location>
</feature>
<evidence type="ECO:0000259" key="9">
    <source>
        <dbReference type="PROSITE" id="PS50928"/>
    </source>
</evidence>
<comment type="similarity">
    <text evidence="2">Belongs to the binding-protein-dependent transport system permease family. CysTW subfamily.</text>
</comment>
<evidence type="ECO:0000256" key="5">
    <source>
        <dbReference type="ARBA" id="ARBA00022692"/>
    </source>
</evidence>
<feature type="transmembrane region" description="Helical" evidence="8">
    <location>
        <begin position="150"/>
        <end position="173"/>
    </location>
</feature>
<dbReference type="Gene3D" id="1.10.3720.10">
    <property type="entry name" value="MetI-like"/>
    <property type="match status" value="1"/>
</dbReference>
<feature type="transmembrane region" description="Helical" evidence="8">
    <location>
        <begin position="75"/>
        <end position="97"/>
    </location>
</feature>
<feature type="transmembrane region" description="Helical" evidence="8">
    <location>
        <begin position="208"/>
        <end position="226"/>
    </location>
</feature>
<evidence type="ECO:0000256" key="1">
    <source>
        <dbReference type="ARBA" id="ARBA00004651"/>
    </source>
</evidence>
<evidence type="ECO:0000256" key="6">
    <source>
        <dbReference type="ARBA" id="ARBA00022989"/>
    </source>
</evidence>
<feature type="transmembrane region" description="Helical" evidence="8">
    <location>
        <begin position="256"/>
        <end position="280"/>
    </location>
</feature>
<evidence type="ECO:0000256" key="2">
    <source>
        <dbReference type="ARBA" id="ARBA00007069"/>
    </source>
</evidence>
<evidence type="ECO:0000256" key="3">
    <source>
        <dbReference type="ARBA" id="ARBA00022448"/>
    </source>
</evidence>
<keyword evidence="7 8" id="KW-0472">Membrane</keyword>
<evidence type="ECO:0000313" key="10">
    <source>
        <dbReference type="EMBL" id="GAA3546621.1"/>
    </source>
</evidence>
<keyword evidence="3 8" id="KW-0813">Transport</keyword>
<evidence type="ECO:0000313" key="11">
    <source>
        <dbReference type="Proteomes" id="UP001500689"/>
    </source>
</evidence>
<sequence>MSRREVRGRGSAVLPHLLAAAPGGWLAAMAVAPLLLTVVLSFGHPGFGEVVPGFTLDNYGRAFSGLYAETFARTVGTAVLCSAISVLLGMPVAYFIARKAGRATNFLLAAILLPYFSSFLIRVLSWQVLLSDGGPLEKVLHALGLLDGPLGLLGTQGAVVIGIVYGYLPIAILPQYLVFSRIHPSVTDAAADLGAGAWRRLRTVVLPLARPGIATAVLLTAVPMLGELVVPRLLGGGRGLLLGQLLQSQYLQSQNYALGSAVAVLVLVSVAVLVALLLRLTRGFDEDRR</sequence>
<keyword evidence="5 8" id="KW-0812">Transmembrane</keyword>
<dbReference type="Proteomes" id="UP001500689">
    <property type="component" value="Unassembled WGS sequence"/>
</dbReference>
<keyword evidence="4" id="KW-1003">Cell membrane</keyword>
<name>A0ABP6W9Q8_9PSEU</name>
<dbReference type="RefSeq" id="WP_344860548.1">
    <property type="nucleotide sequence ID" value="NZ_BAAAZN010000006.1"/>
</dbReference>
<dbReference type="InterPro" id="IPR000515">
    <property type="entry name" value="MetI-like"/>
</dbReference>
<dbReference type="PANTHER" id="PTHR42929">
    <property type="entry name" value="INNER MEMBRANE ABC TRANSPORTER PERMEASE PROTEIN YDCU-RELATED-RELATED"/>
    <property type="match status" value="1"/>
</dbReference>